<feature type="domain" description="Polymerase nucleotidyl transferase" evidence="1">
    <location>
        <begin position="22"/>
        <end position="45"/>
    </location>
</feature>
<dbReference type="AlphaFoldDB" id="A0A450SF95"/>
<accession>A0A450SF95</accession>
<evidence type="ECO:0000313" key="2">
    <source>
        <dbReference type="EMBL" id="VFJ51483.1"/>
    </source>
</evidence>
<dbReference type="Gene3D" id="3.30.460.10">
    <property type="entry name" value="Beta Polymerase, domain 2"/>
    <property type="match status" value="1"/>
</dbReference>
<organism evidence="2">
    <name type="scientific">Candidatus Kentrum sp. FW</name>
    <dbReference type="NCBI Taxonomy" id="2126338"/>
    <lineage>
        <taxon>Bacteria</taxon>
        <taxon>Pseudomonadati</taxon>
        <taxon>Pseudomonadota</taxon>
        <taxon>Gammaproteobacteria</taxon>
        <taxon>Candidatus Kentrum</taxon>
    </lineage>
</organism>
<reference evidence="2" key="1">
    <citation type="submission" date="2019-02" db="EMBL/GenBank/DDBJ databases">
        <authorList>
            <person name="Gruber-Vodicka R. H."/>
            <person name="Seah K. B. B."/>
        </authorList>
    </citation>
    <scope>NUCLEOTIDE SEQUENCE</scope>
    <source>
        <strain evidence="2">BECK_BZ15</strain>
    </source>
</reference>
<name>A0A450SF95_9GAMM</name>
<evidence type="ECO:0000259" key="1">
    <source>
        <dbReference type="Pfam" id="PF01909"/>
    </source>
</evidence>
<dbReference type="CDD" id="cd05403">
    <property type="entry name" value="NT_KNTase_like"/>
    <property type="match status" value="1"/>
</dbReference>
<dbReference type="InterPro" id="IPR043519">
    <property type="entry name" value="NT_sf"/>
</dbReference>
<dbReference type="Pfam" id="PF01909">
    <property type="entry name" value="NTP_transf_2"/>
    <property type="match status" value="1"/>
</dbReference>
<dbReference type="SUPFAM" id="SSF81301">
    <property type="entry name" value="Nucleotidyltransferase"/>
    <property type="match status" value="1"/>
</dbReference>
<gene>
    <name evidence="2" type="ORF">BECKFW1821A_GA0114235_103129</name>
</gene>
<dbReference type="GO" id="GO:0016779">
    <property type="term" value="F:nucleotidyltransferase activity"/>
    <property type="evidence" value="ECO:0007669"/>
    <property type="project" value="InterPro"/>
</dbReference>
<proteinExistence type="predicted"/>
<protein>
    <recommendedName>
        <fullName evidence="1">Polymerase nucleotidyl transferase domain-containing protein</fullName>
    </recommendedName>
</protein>
<sequence length="49" mass="5524">MIDEQILHQAVVRIVSIATPCRMILFGSHGRGDFDENSDVNLMVLTAFY</sequence>
<dbReference type="EMBL" id="CAADEW010000031">
    <property type="protein sequence ID" value="VFJ51483.1"/>
    <property type="molecule type" value="Genomic_DNA"/>
</dbReference>
<dbReference type="InterPro" id="IPR002934">
    <property type="entry name" value="Polymerase_NTP_transf_dom"/>
</dbReference>